<proteinExistence type="predicted"/>
<accession>A0ABD1YH58</accession>
<dbReference type="Proteomes" id="UP001605036">
    <property type="component" value="Unassembled WGS sequence"/>
</dbReference>
<feature type="region of interest" description="Disordered" evidence="1">
    <location>
        <begin position="1"/>
        <end position="34"/>
    </location>
</feature>
<sequence length="68" mass="7356">MTKRRWEFKVTRHAAEERGEKEPGGDLGTGVRPTIRSKGITTIDNNNTNASGLFVCGCDARPAVATLP</sequence>
<feature type="compositionally biased region" description="Basic and acidic residues" evidence="1">
    <location>
        <begin position="1"/>
        <end position="24"/>
    </location>
</feature>
<evidence type="ECO:0000313" key="2">
    <source>
        <dbReference type="EMBL" id="KAL2630123.1"/>
    </source>
</evidence>
<dbReference type="EMBL" id="JBHFFA010000004">
    <property type="protein sequence ID" value="KAL2630123.1"/>
    <property type="molecule type" value="Genomic_DNA"/>
</dbReference>
<organism evidence="2 3">
    <name type="scientific">Riccia fluitans</name>
    <dbReference type="NCBI Taxonomy" id="41844"/>
    <lineage>
        <taxon>Eukaryota</taxon>
        <taxon>Viridiplantae</taxon>
        <taxon>Streptophyta</taxon>
        <taxon>Embryophyta</taxon>
        <taxon>Marchantiophyta</taxon>
        <taxon>Marchantiopsida</taxon>
        <taxon>Marchantiidae</taxon>
        <taxon>Marchantiales</taxon>
        <taxon>Ricciaceae</taxon>
        <taxon>Riccia</taxon>
    </lineage>
</organism>
<evidence type="ECO:0000313" key="3">
    <source>
        <dbReference type="Proteomes" id="UP001605036"/>
    </source>
</evidence>
<comment type="caution">
    <text evidence="2">The sequence shown here is derived from an EMBL/GenBank/DDBJ whole genome shotgun (WGS) entry which is preliminary data.</text>
</comment>
<name>A0ABD1YH58_9MARC</name>
<keyword evidence="3" id="KW-1185">Reference proteome</keyword>
<evidence type="ECO:0000256" key="1">
    <source>
        <dbReference type="SAM" id="MobiDB-lite"/>
    </source>
</evidence>
<reference evidence="2 3" key="1">
    <citation type="submission" date="2024-09" db="EMBL/GenBank/DDBJ databases">
        <title>Chromosome-scale assembly of Riccia fluitans.</title>
        <authorList>
            <person name="Paukszto L."/>
            <person name="Sawicki J."/>
            <person name="Karawczyk K."/>
            <person name="Piernik-Szablinska J."/>
            <person name="Szczecinska M."/>
            <person name="Mazdziarz M."/>
        </authorList>
    </citation>
    <scope>NUCLEOTIDE SEQUENCE [LARGE SCALE GENOMIC DNA]</scope>
    <source>
        <strain evidence="2">Rf_01</strain>
        <tissue evidence="2">Aerial parts of the thallus</tissue>
    </source>
</reference>
<protein>
    <submittedName>
        <fullName evidence="2">Uncharacterized protein</fullName>
    </submittedName>
</protein>
<gene>
    <name evidence="2" type="ORF">R1flu_014809</name>
</gene>
<dbReference type="AlphaFoldDB" id="A0ABD1YH58"/>